<dbReference type="SUPFAM" id="SSF53067">
    <property type="entry name" value="Actin-like ATPase domain"/>
    <property type="match status" value="1"/>
</dbReference>
<accession>A0A2A6FNR2</accession>
<dbReference type="InterPro" id="IPR022496">
    <property type="entry name" value="T6A_TsaB"/>
</dbReference>
<comment type="caution">
    <text evidence="2">The sequence shown here is derived from an EMBL/GenBank/DDBJ whole genome shotgun (WGS) entry which is preliminary data.</text>
</comment>
<dbReference type="GO" id="GO:0002949">
    <property type="term" value="P:tRNA threonylcarbamoyladenosine modification"/>
    <property type="evidence" value="ECO:0007669"/>
    <property type="project" value="InterPro"/>
</dbReference>
<protein>
    <submittedName>
        <fullName evidence="2">tRNA (Adenosine(37)-N6)-threonylcarbamoyltransferase complex dimerization subunit type 1 TsaB</fullName>
    </submittedName>
</protein>
<keyword evidence="2" id="KW-0808">Transferase</keyword>
<sequence length="205" mass="21005">MFLAIDTSVGTSVAVVDREAVVLAEASTNDTMRHAEVIGELIRDVLAATAGASGVTAVAAGMGPGPFTGLRVGIAAARAFALGVGCPVIPVLSHDAIAREWYRLGGESPVQIVTDARRRESAVSSYRGCDRDGLPVRTDGPELWPVTGVPEGPGSRVSATRVSAGDVGALAALAVAANRLPLIEDTAVYLRSPDVTLPPAARVRA</sequence>
<dbReference type="GO" id="GO:0016740">
    <property type="term" value="F:transferase activity"/>
    <property type="evidence" value="ECO:0007669"/>
    <property type="project" value="UniProtKB-KW"/>
</dbReference>
<dbReference type="InterPro" id="IPR000905">
    <property type="entry name" value="Gcp-like_dom"/>
</dbReference>
<dbReference type="AlphaFoldDB" id="A0A2A6FNR2"/>
<dbReference type="NCBIfam" id="TIGR03725">
    <property type="entry name" value="T6A_YeaZ"/>
    <property type="match status" value="1"/>
</dbReference>
<dbReference type="Pfam" id="PF00814">
    <property type="entry name" value="TsaD"/>
    <property type="match status" value="1"/>
</dbReference>
<evidence type="ECO:0000259" key="1">
    <source>
        <dbReference type="Pfam" id="PF00814"/>
    </source>
</evidence>
<dbReference type="EMBL" id="NAEP01000056">
    <property type="protein sequence ID" value="PDQ34327.1"/>
    <property type="molecule type" value="Genomic_DNA"/>
</dbReference>
<dbReference type="Proteomes" id="UP000219994">
    <property type="component" value="Unassembled WGS sequence"/>
</dbReference>
<organism evidence="2 3">
    <name type="scientific">Candidatus Lumbricidiphila eiseniae</name>
    <dbReference type="NCBI Taxonomy" id="1969409"/>
    <lineage>
        <taxon>Bacteria</taxon>
        <taxon>Bacillati</taxon>
        <taxon>Actinomycetota</taxon>
        <taxon>Actinomycetes</taxon>
        <taxon>Micrococcales</taxon>
        <taxon>Microbacteriaceae</taxon>
        <taxon>Candidatus Lumbricidiphila</taxon>
    </lineage>
</organism>
<dbReference type="Gene3D" id="3.30.420.40">
    <property type="match status" value="2"/>
</dbReference>
<proteinExistence type="predicted"/>
<gene>
    <name evidence="2" type="ORF">B5766_11830</name>
</gene>
<name>A0A2A6FNR2_9MICO</name>
<dbReference type="InterPro" id="IPR043129">
    <property type="entry name" value="ATPase_NBD"/>
</dbReference>
<evidence type="ECO:0000313" key="3">
    <source>
        <dbReference type="Proteomes" id="UP000219994"/>
    </source>
</evidence>
<feature type="domain" description="Gcp-like" evidence="1">
    <location>
        <begin position="32"/>
        <end position="127"/>
    </location>
</feature>
<reference evidence="3" key="1">
    <citation type="submission" date="2017-03" db="EMBL/GenBank/DDBJ databases">
        <authorList>
            <person name="Lund M.B."/>
        </authorList>
    </citation>
    <scope>NUCLEOTIDE SEQUENCE [LARGE SCALE GENOMIC DNA]</scope>
</reference>
<evidence type="ECO:0000313" key="2">
    <source>
        <dbReference type="EMBL" id="PDQ34327.1"/>
    </source>
</evidence>